<dbReference type="Pfam" id="PF19838">
    <property type="entry name" value="LptD_2"/>
    <property type="match status" value="1"/>
</dbReference>
<protein>
    <recommendedName>
        <fullName evidence="1">LPS-assembly protein LptD</fullName>
    </recommendedName>
</protein>
<dbReference type="Proteomes" id="UP000528286">
    <property type="component" value="Unassembled WGS sequence"/>
</dbReference>
<keyword evidence="1" id="KW-0472">Membrane</keyword>
<dbReference type="AlphaFoldDB" id="A0A7W6J6A6"/>
<comment type="function">
    <text evidence="1">Involved in the assembly of lipopolysaccharide (LPS) at the surface of the outer membrane.</text>
</comment>
<dbReference type="PANTHER" id="PTHR30189">
    <property type="entry name" value="LPS-ASSEMBLY PROTEIN"/>
    <property type="match status" value="1"/>
</dbReference>
<dbReference type="PROSITE" id="PS51257">
    <property type="entry name" value="PROKAR_LIPOPROTEIN"/>
    <property type="match status" value="1"/>
</dbReference>
<evidence type="ECO:0000313" key="5">
    <source>
        <dbReference type="Proteomes" id="UP000528286"/>
    </source>
</evidence>
<evidence type="ECO:0000256" key="1">
    <source>
        <dbReference type="HAMAP-Rule" id="MF_01411"/>
    </source>
</evidence>
<dbReference type="InterPro" id="IPR020889">
    <property type="entry name" value="LipoPS_assembly_LptD"/>
</dbReference>
<reference evidence="4 5" key="1">
    <citation type="submission" date="2020-08" db="EMBL/GenBank/DDBJ databases">
        <title>Genomic Encyclopedia of Type Strains, Phase IV (KMG-IV): sequencing the most valuable type-strain genomes for metagenomic binning, comparative biology and taxonomic classification.</title>
        <authorList>
            <person name="Goeker M."/>
        </authorList>
    </citation>
    <scope>NUCLEOTIDE SEQUENCE [LARGE SCALE GENOMIC DNA]</scope>
    <source>
        <strain evidence="4 5">DSM 29853</strain>
    </source>
</reference>
<gene>
    <name evidence="1" type="primary">lptD</name>
    <name evidence="4" type="ORF">GGR23_002754</name>
</gene>
<dbReference type="InterPro" id="IPR007543">
    <property type="entry name" value="LptD_C"/>
</dbReference>
<feature type="domain" description="LptD C-terminal" evidence="2">
    <location>
        <begin position="304"/>
        <end position="705"/>
    </location>
</feature>
<dbReference type="InterPro" id="IPR045659">
    <property type="entry name" value="LptD_2"/>
</dbReference>
<comment type="caution">
    <text evidence="4">The sequence shown here is derived from an EMBL/GenBank/DDBJ whole genome shotgun (WGS) entry which is preliminary data.</text>
</comment>
<keyword evidence="1" id="KW-0998">Cell outer membrane</keyword>
<dbReference type="GO" id="GO:0015920">
    <property type="term" value="P:lipopolysaccharide transport"/>
    <property type="evidence" value="ECO:0007669"/>
    <property type="project" value="InterPro"/>
</dbReference>
<dbReference type="InterPro" id="IPR050218">
    <property type="entry name" value="LptD"/>
</dbReference>
<feature type="domain" description="LPS-assembly protein LptD central" evidence="3">
    <location>
        <begin position="194"/>
        <end position="268"/>
    </location>
</feature>
<dbReference type="HAMAP" id="MF_01411">
    <property type="entry name" value="LPS_assembly_LptD"/>
    <property type="match status" value="1"/>
</dbReference>
<evidence type="ECO:0000259" key="3">
    <source>
        <dbReference type="Pfam" id="PF19838"/>
    </source>
</evidence>
<name>A0A7W6J6A6_9HYPH</name>
<proteinExistence type="inferred from homology"/>
<comment type="caution">
    <text evidence="1">Lacks conserved residue(s) required for the propagation of feature annotation.</text>
</comment>
<dbReference type="RefSeq" id="WP_343066683.1">
    <property type="nucleotide sequence ID" value="NZ_JACIEZ010000005.1"/>
</dbReference>
<dbReference type="Pfam" id="PF04453">
    <property type="entry name" value="LptD"/>
    <property type="match status" value="1"/>
</dbReference>
<keyword evidence="5" id="KW-1185">Reference proteome</keyword>
<evidence type="ECO:0000313" key="4">
    <source>
        <dbReference type="EMBL" id="MBB4065547.1"/>
    </source>
</evidence>
<evidence type="ECO:0000259" key="2">
    <source>
        <dbReference type="Pfam" id="PF04453"/>
    </source>
</evidence>
<accession>A0A7W6J6A6</accession>
<dbReference type="GO" id="GO:0043165">
    <property type="term" value="P:Gram-negative-bacterium-type cell outer membrane assembly"/>
    <property type="evidence" value="ECO:0007669"/>
    <property type="project" value="UniProtKB-UniRule"/>
</dbReference>
<feature type="chain" id="PRO_5031666607" description="LPS-assembly protein LptD" evidence="1">
    <location>
        <begin position="36"/>
        <end position="772"/>
    </location>
</feature>
<comment type="similarity">
    <text evidence="1">Belongs to the LptD family.</text>
</comment>
<comment type="subcellular location">
    <subcellularLocation>
        <location evidence="1">Cell outer membrane</location>
    </subcellularLocation>
</comment>
<keyword evidence="1" id="KW-0732">Signal</keyword>
<dbReference type="EMBL" id="JACIEZ010000005">
    <property type="protein sequence ID" value="MBB4065547.1"/>
    <property type="molecule type" value="Genomic_DNA"/>
</dbReference>
<comment type="subunit">
    <text evidence="1">Component of the lipopolysaccharide transport and assembly complex.</text>
</comment>
<organism evidence="4 5">
    <name type="scientific">Gellertiella hungarica</name>
    <dbReference type="NCBI Taxonomy" id="1572859"/>
    <lineage>
        <taxon>Bacteria</taxon>
        <taxon>Pseudomonadati</taxon>
        <taxon>Pseudomonadota</taxon>
        <taxon>Alphaproteobacteria</taxon>
        <taxon>Hyphomicrobiales</taxon>
        <taxon>Rhizobiaceae</taxon>
        <taxon>Gellertiella</taxon>
    </lineage>
</organism>
<sequence precursor="true">MAAKDRKLIRTLATALLTGTAAISSACLVPSIATAQELKAPESDGKLLLAADDLVYNRDLNKVTAVGAVQINYAGYKLVAQKVEYDQKSGRLTATGNIELVEPSGNRVYADAMDVTDTFADGFVNSLRIETPDNTRLVAESAERVGDRDMILHNGVYTACLPCAENPEKPPLWQVKAQKVIQNGETHTIRLENARFEFLGLPLVYLPFIEVPDHTVKRKSGFLFPTMRLNENVGFGVTVPYYYVISGSMDATLSPTYFSEQGLLLEGEFRQRFETGSHTLRFAGIDQRDPGTFTANTSDALEDKRGMVQSVGAFRINPRWTFGWDVMLQSDNNFSHTYDITGANGSVHTNTAYLTGLGRRNYFDLRAFYFDVQDADPASKREDRQAKVFPTLDYDYTAPQPIAGGELTVKTNLTHISRTLDDTVENGSFDRFRGLPGEYTRLTSEAVWQRTLTVPGGLLLTPILSARADGINVDMTSPNAIDPARFGYAGDFHNNDTLARGMVTAGLEARYPILISTASSSHIIEPIGQIFVRPDEQYAGGLPNEDAQSFVFDGTNLFERDKFSGFDRMEGGTRANLGIRYTGSFDNGWGLNGVFGQSYHLAGLNSFATEDLVNAGADSGLEEDVSDFVTMFGVETPFGISLTGNMRLDKDDFSPERTGATLAYSGDFLTSSVTYTHISSQPIYADSTSTDEVQGSATVAINDNWSVFGSAAWDMNNNIVSKRTAGFSYTNECLVFTLLYSDDRDVSNTSGVDRKIGARLTFRTLGDINIGG</sequence>
<dbReference type="PANTHER" id="PTHR30189:SF1">
    <property type="entry name" value="LPS-ASSEMBLY PROTEIN LPTD"/>
    <property type="match status" value="1"/>
</dbReference>
<feature type="signal peptide" evidence="1">
    <location>
        <begin position="1"/>
        <end position="35"/>
    </location>
</feature>
<dbReference type="GO" id="GO:1990351">
    <property type="term" value="C:transporter complex"/>
    <property type="evidence" value="ECO:0007669"/>
    <property type="project" value="TreeGrafter"/>
</dbReference>
<dbReference type="GO" id="GO:0009279">
    <property type="term" value="C:cell outer membrane"/>
    <property type="evidence" value="ECO:0007669"/>
    <property type="project" value="UniProtKB-SubCell"/>
</dbReference>